<comment type="caution">
    <text evidence="6">The sequence shown here is derived from an EMBL/GenBank/DDBJ whole genome shotgun (WGS) entry which is preliminary data.</text>
</comment>
<dbReference type="STRING" id="1432141.A0A015JNI5"/>
<dbReference type="PROSITE" id="PS50865">
    <property type="entry name" value="ZF_MYND_2"/>
    <property type="match status" value="1"/>
</dbReference>
<evidence type="ECO:0000256" key="2">
    <source>
        <dbReference type="ARBA" id="ARBA00022771"/>
    </source>
</evidence>
<evidence type="ECO:0000313" key="6">
    <source>
        <dbReference type="EMBL" id="EXX68745.1"/>
    </source>
</evidence>
<dbReference type="GO" id="GO:0008270">
    <property type="term" value="F:zinc ion binding"/>
    <property type="evidence" value="ECO:0007669"/>
    <property type="project" value="UniProtKB-KW"/>
</dbReference>
<evidence type="ECO:0000256" key="4">
    <source>
        <dbReference type="PROSITE-ProRule" id="PRU00134"/>
    </source>
</evidence>
<dbReference type="GO" id="GO:0000981">
    <property type="term" value="F:DNA-binding transcription factor activity, RNA polymerase II-specific"/>
    <property type="evidence" value="ECO:0007669"/>
    <property type="project" value="TreeGrafter"/>
</dbReference>
<feature type="domain" description="MYND-type" evidence="5">
    <location>
        <begin position="4"/>
        <end position="40"/>
    </location>
</feature>
<protein>
    <recommendedName>
        <fullName evidence="5">MYND-type domain-containing protein</fullName>
    </recommendedName>
</protein>
<dbReference type="SMR" id="A0A015JNI5"/>
<evidence type="ECO:0000313" key="7">
    <source>
        <dbReference type="Proteomes" id="UP000022910"/>
    </source>
</evidence>
<dbReference type="InterPro" id="IPR024119">
    <property type="entry name" value="TF_DEAF-1"/>
</dbReference>
<organism evidence="6 7">
    <name type="scientific">Rhizophagus irregularis (strain DAOM 197198w)</name>
    <name type="common">Glomus intraradices</name>
    <dbReference type="NCBI Taxonomy" id="1432141"/>
    <lineage>
        <taxon>Eukaryota</taxon>
        <taxon>Fungi</taxon>
        <taxon>Fungi incertae sedis</taxon>
        <taxon>Mucoromycota</taxon>
        <taxon>Glomeromycotina</taxon>
        <taxon>Glomeromycetes</taxon>
        <taxon>Glomerales</taxon>
        <taxon>Glomeraceae</taxon>
        <taxon>Rhizophagus</taxon>
    </lineage>
</organism>
<keyword evidence="3" id="KW-0862">Zinc</keyword>
<keyword evidence="7" id="KW-1185">Reference proteome</keyword>
<dbReference type="Proteomes" id="UP000022910">
    <property type="component" value="Unassembled WGS sequence"/>
</dbReference>
<dbReference type="PANTHER" id="PTHR10237">
    <property type="entry name" value="DEFORMED EPIDERMAL AUTOREGULATORY FACTOR 1 HOMOLOG SUPPRESSIN"/>
    <property type="match status" value="1"/>
</dbReference>
<dbReference type="PANTHER" id="PTHR10237:SF15">
    <property type="entry name" value="LD37257P"/>
    <property type="match status" value="1"/>
</dbReference>
<evidence type="ECO:0000256" key="3">
    <source>
        <dbReference type="ARBA" id="ARBA00022833"/>
    </source>
</evidence>
<keyword evidence="1" id="KW-0479">Metal-binding</keyword>
<dbReference type="Pfam" id="PF01753">
    <property type="entry name" value="zf-MYND"/>
    <property type="match status" value="1"/>
</dbReference>
<sequence>MDKCYVCKKLTKTHCAKCRKTHYCSKECQKKDWKEHKKSCNNKLPVVKINEIIDESDDKIIDESDDEEITEFIRESDDDDEEDDDDFTELLFNLMLLKHPELLINHMYRKHLEGSKVPDFGKEYATKYPNETKRLQLLNRSRSLIIENQDVDKYLNLNVNGGLFHTLKRWNEYSKELIKFISSPRKIGDIFTEKVKKSFDEFEGKYAQSFSNTPKQSMTFDQGKVHVAVGFVDLDFLLRARIEKTMNSVNEPNKFIGYEGSIYAVAKTNVIKEMMIGKAPIRSIIEVWFSSVWTKKTLKYFEDAVNKVLKYKDAPNNGPPNPTKNELHPKVRSLISHWSKSVKSPKSRQEAHKLWAEAFDSGDSIFYLVTNLVEPRDRIQATRHILTGEFPLMDDQQQKNLIASITMFNCNNGISPHSTSEFMFEMMPSDPILAGNNRKITPFLKAIYNFLEDSITKICNWLSPPARKTESIEIYLHYQSVNNDNPALHASIRQLDPWTMSWSNICDFFNVHDFHKLLRACSGEDTVHLVISKNWITETYGAHIMDYNVELRRKIYAKGQNIISMSKIISDMAGYFRYDKITTHPYNIADIGAKILVEDKWKNHFFKGQDMKVGKLSLVPFSHTHKIHTYLDMYFTYNKKINAYTNYC</sequence>
<keyword evidence="2 4" id="KW-0863">Zinc-finger</keyword>
<dbReference type="Gene3D" id="6.10.140.2220">
    <property type="match status" value="1"/>
</dbReference>
<dbReference type="AlphaFoldDB" id="A0A015JNI5"/>
<accession>A0A015JNI5</accession>
<name>A0A015JNI5_RHIIW</name>
<dbReference type="SUPFAM" id="SSF144232">
    <property type="entry name" value="HIT/MYND zinc finger-like"/>
    <property type="match status" value="1"/>
</dbReference>
<dbReference type="GO" id="GO:0005634">
    <property type="term" value="C:nucleus"/>
    <property type="evidence" value="ECO:0007669"/>
    <property type="project" value="TreeGrafter"/>
</dbReference>
<evidence type="ECO:0000256" key="1">
    <source>
        <dbReference type="ARBA" id="ARBA00022723"/>
    </source>
</evidence>
<dbReference type="PROSITE" id="PS01360">
    <property type="entry name" value="ZF_MYND_1"/>
    <property type="match status" value="1"/>
</dbReference>
<dbReference type="OrthoDB" id="437457at2759"/>
<dbReference type="HOGENOM" id="CLU_030825_0_0_1"/>
<reference evidence="6 7" key="1">
    <citation type="submission" date="2014-02" db="EMBL/GenBank/DDBJ databases">
        <title>Single nucleus genome sequencing reveals high similarity among nuclei of an endomycorrhizal fungus.</title>
        <authorList>
            <person name="Lin K."/>
            <person name="Geurts R."/>
            <person name="Zhang Z."/>
            <person name="Limpens E."/>
            <person name="Saunders D.G."/>
            <person name="Mu D."/>
            <person name="Pang E."/>
            <person name="Cao H."/>
            <person name="Cha H."/>
            <person name="Lin T."/>
            <person name="Zhou Q."/>
            <person name="Shang Y."/>
            <person name="Li Y."/>
            <person name="Ivanov S."/>
            <person name="Sharma T."/>
            <person name="Velzen R.V."/>
            <person name="Ruijter N.D."/>
            <person name="Aanen D.K."/>
            <person name="Win J."/>
            <person name="Kamoun S."/>
            <person name="Bisseling T."/>
            <person name="Huang S."/>
        </authorList>
    </citation>
    <scope>NUCLEOTIDE SEQUENCE [LARGE SCALE GENOMIC DNA]</scope>
    <source>
        <strain evidence="7">DAOM197198w</strain>
    </source>
</reference>
<dbReference type="EMBL" id="JEMT01017185">
    <property type="protein sequence ID" value="EXX68745.1"/>
    <property type="molecule type" value="Genomic_DNA"/>
</dbReference>
<dbReference type="InterPro" id="IPR002893">
    <property type="entry name" value="Znf_MYND"/>
</dbReference>
<evidence type="ECO:0000259" key="5">
    <source>
        <dbReference type="PROSITE" id="PS50865"/>
    </source>
</evidence>
<proteinExistence type="predicted"/>
<gene>
    <name evidence="6" type="ORF">RirG_102380</name>
</gene>